<dbReference type="OrthoDB" id="179945at2"/>
<evidence type="ECO:0000259" key="13">
    <source>
        <dbReference type="Pfam" id="PF00593"/>
    </source>
</evidence>
<evidence type="ECO:0000256" key="9">
    <source>
        <dbReference type="ARBA" id="ARBA00023136"/>
    </source>
</evidence>
<evidence type="ECO:0000256" key="11">
    <source>
        <dbReference type="RuleBase" id="RU003357"/>
    </source>
</evidence>
<evidence type="ECO:0000256" key="6">
    <source>
        <dbReference type="ARBA" id="ARBA00023004"/>
    </source>
</evidence>
<evidence type="ECO:0000256" key="3">
    <source>
        <dbReference type="ARBA" id="ARBA00022452"/>
    </source>
</evidence>
<evidence type="ECO:0000256" key="8">
    <source>
        <dbReference type="ARBA" id="ARBA00023077"/>
    </source>
</evidence>
<accession>A0A1I7PHF9</accession>
<feature type="signal peptide" evidence="12">
    <location>
        <begin position="1"/>
        <end position="23"/>
    </location>
</feature>
<keyword evidence="9 11" id="KW-0472">Membrane</keyword>
<evidence type="ECO:0000256" key="12">
    <source>
        <dbReference type="SAM" id="SignalP"/>
    </source>
</evidence>
<dbReference type="InterPro" id="IPR036942">
    <property type="entry name" value="Beta-barrel_TonB_sf"/>
</dbReference>
<evidence type="ECO:0000256" key="2">
    <source>
        <dbReference type="ARBA" id="ARBA00022448"/>
    </source>
</evidence>
<keyword evidence="10" id="KW-0998">Cell outer membrane</keyword>
<dbReference type="InterPro" id="IPR039426">
    <property type="entry name" value="TonB-dep_rcpt-like"/>
</dbReference>
<dbReference type="GO" id="GO:0009279">
    <property type="term" value="C:cell outer membrane"/>
    <property type="evidence" value="ECO:0007669"/>
    <property type="project" value="UniProtKB-SubCell"/>
</dbReference>
<protein>
    <submittedName>
        <fullName evidence="15">Ferrichrome outer membrane transporter</fullName>
    </submittedName>
</protein>
<evidence type="ECO:0000313" key="15">
    <source>
        <dbReference type="EMBL" id="AOS43039.1"/>
    </source>
</evidence>
<dbReference type="EMBL" id="CP016094">
    <property type="protein sequence ID" value="AOS43039.1"/>
    <property type="molecule type" value="Genomic_DNA"/>
</dbReference>
<dbReference type="Gene3D" id="2.40.170.20">
    <property type="entry name" value="TonB-dependent receptor, beta-barrel domain"/>
    <property type="match status" value="1"/>
</dbReference>
<dbReference type="STRING" id="1838286.Verru16b_00077"/>
<keyword evidence="3" id="KW-1134">Transmembrane beta strand</keyword>
<keyword evidence="16" id="KW-1185">Reference proteome</keyword>
<evidence type="ECO:0000259" key="14">
    <source>
        <dbReference type="Pfam" id="PF07715"/>
    </source>
</evidence>
<dbReference type="SUPFAM" id="SSF56935">
    <property type="entry name" value="Porins"/>
    <property type="match status" value="1"/>
</dbReference>
<keyword evidence="12" id="KW-0732">Signal</keyword>
<evidence type="ECO:0000256" key="10">
    <source>
        <dbReference type="ARBA" id="ARBA00023237"/>
    </source>
</evidence>
<organism evidence="15 16">
    <name type="scientific">Lacunisphaera limnophila</name>
    <dbReference type="NCBI Taxonomy" id="1838286"/>
    <lineage>
        <taxon>Bacteria</taxon>
        <taxon>Pseudomonadati</taxon>
        <taxon>Verrucomicrobiota</taxon>
        <taxon>Opitutia</taxon>
        <taxon>Opitutales</taxon>
        <taxon>Opitutaceae</taxon>
        <taxon>Lacunisphaera</taxon>
    </lineage>
</organism>
<dbReference type="InterPro" id="IPR012910">
    <property type="entry name" value="Plug_dom"/>
</dbReference>
<name>A0A1I7PHF9_9BACT</name>
<keyword evidence="7" id="KW-0406">Ion transport</keyword>
<feature type="chain" id="PRO_5009304100" evidence="12">
    <location>
        <begin position="24"/>
        <end position="667"/>
    </location>
</feature>
<dbReference type="InterPro" id="IPR000531">
    <property type="entry name" value="Beta-barrel_TonB"/>
</dbReference>
<dbReference type="KEGG" id="obg:Verru16b_00077"/>
<sequence>MRLPLRPRSLLPLIALLATGLRADEVQQLPDMVVERPVTRDVQVSLVELAPTAEPAAGLAALALRTAGLSVSDAGARGFGAITTLRGLGNTPYFSDSSVPVYLDDIPLATGFTFPTDLYDFSSVAVHRGPQAATLFGRAGDAGVIHFTSARPAAGTRSRATFSAGNHGLLAASASVQSAPSADTEISAGLSASQRDGYVRNTQLNQDVDDRESVSARLKLTHRPVAGTELSFHVLGQRARDGAQALVPLGGPYHEVQRGQEGVADTDFAAAALGFSRDLDAGTLSTTTSWSNWEMNPYSNRLVVFGGADFDSVVTQSQRTFSEEIRFAGPRGSGGAFWSTSRTRGSADRVFSGFPIEQSRYTTDADTFALFGRANFTPAPGWTLTPGLRAEQTDKDFTRIETIPGSAVIRRDDDWSAFLPSLAATRKIDDATDLTLSLARGFKAGGYSGFTGHADLAAFGAQRAWTAEAAYRTTFKESHLATTARAYASRVTGYQIERSFAVPGSFADEYLVVNAGEARVLGLELESSWNPAADWTVTLVGSISHAELEEFTDPFTGATYSGNRAPYAPSGNGALRVDYRPATGFFAGAGLSWTGTTYYDEQETAFLAQRSYTLVEADAGYAFAAGEVRLFGRNLGDEEYYSSITPGVGHGTPGAPLTWGVELSVSW</sequence>
<comment type="similarity">
    <text evidence="11">Belongs to the TonB-dependent receptor family.</text>
</comment>
<feature type="domain" description="TonB-dependent receptor plug" evidence="14">
    <location>
        <begin position="55"/>
        <end position="144"/>
    </location>
</feature>
<feature type="domain" description="TonB-dependent receptor-like beta-barrel" evidence="13">
    <location>
        <begin position="248"/>
        <end position="635"/>
    </location>
</feature>
<reference evidence="15 16" key="1">
    <citation type="submission" date="2016-06" db="EMBL/GenBank/DDBJ databases">
        <title>Three novel species with peptidoglycan cell walls form the new genus Lacunisphaera gen. nov. in the family Opitutaceae of the verrucomicrobial subdivision 4.</title>
        <authorList>
            <person name="Rast P."/>
            <person name="Gloeckner I."/>
            <person name="Jogler M."/>
            <person name="Boedeker C."/>
            <person name="Jeske O."/>
            <person name="Wiegand S."/>
            <person name="Reinhardt R."/>
            <person name="Schumann P."/>
            <person name="Rohde M."/>
            <person name="Spring S."/>
            <person name="Gloeckner F.O."/>
            <person name="Jogler C."/>
        </authorList>
    </citation>
    <scope>NUCLEOTIDE SEQUENCE [LARGE SCALE GENOMIC DNA]</scope>
    <source>
        <strain evidence="15 16">IG16b</strain>
    </source>
</reference>
<keyword evidence="4" id="KW-0410">Iron transport</keyword>
<dbReference type="PATRIC" id="fig|1838286.3.peg.74"/>
<dbReference type="AlphaFoldDB" id="A0A1I7PHF9"/>
<comment type="subcellular location">
    <subcellularLocation>
        <location evidence="1">Cell outer membrane</location>
        <topology evidence="1">Multi-pass membrane protein</topology>
    </subcellularLocation>
</comment>
<dbReference type="PANTHER" id="PTHR32552">
    <property type="entry name" value="FERRICHROME IRON RECEPTOR-RELATED"/>
    <property type="match status" value="1"/>
</dbReference>
<dbReference type="PANTHER" id="PTHR32552:SF81">
    <property type="entry name" value="TONB-DEPENDENT OUTER MEMBRANE RECEPTOR"/>
    <property type="match status" value="1"/>
</dbReference>
<dbReference type="GO" id="GO:0006826">
    <property type="term" value="P:iron ion transport"/>
    <property type="evidence" value="ECO:0007669"/>
    <property type="project" value="UniProtKB-KW"/>
</dbReference>
<evidence type="ECO:0000313" key="16">
    <source>
        <dbReference type="Proteomes" id="UP000095228"/>
    </source>
</evidence>
<keyword evidence="8 11" id="KW-0798">TonB box</keyword>
<keyword evidence="2" id="KW-0813">Transport</keyword>
<evidence type="ECO:0000256" key="4">
    <source>
        <dbReference type="ARBA" id="ARBA00022496"/>
    </source>
</evidence>
<evidence type="ECO:0000256" key="5">
    <source>
        <dbReference type="ARBA" id="ARBA00022692"/>
    </source>
</evidence>
<dbReference type="Proteomes" id="UP000095228">
    <property type="component" value="Chromosome"/>
</dbReference>
<gene>
    <name evidence="15" type="ORF">Verru16b_00077</name>
</gene>
<keyword evidence="5" id="KW-0812">Transmembrane</keyword>
<dbReference type="RefSeq" id="WP_069960434.1">
    <property type="nucleotide sequence ID" value="NZ_CP016094.1"/>
</dbReference>
<evidence type="ECO:0000256" key="7">
    <source>
        <dbReference type="ARBA" id="ARBA00023065"/>
    </source>
</evidence>
<keyword evidence="6" id="KW-0408">Iron</keyword>
<dbReference type="Pfam" id="PF07715">
    <property type="entry name" value="Plug"/>
    <property type="match status" value="1"/>
</dbReference>
<proteinExistence type="inferred from homology"/>
<evidence type="ECO:0000256" key="1">
    <source>
        <dbReference type="ARBA" id="ARBA00004571"/>
    </source>
</evidence>
<dbReference type="Pfam" id="PF00593">
    <property type="entry name" value="TonB_dep_Rec_b-barrel"/>
    <property type="match status" value="1"/>
</dbReference>